<organism evidence="2">
    <name type="scientific">Tanacetum cinerariifolium</name>
    <name type="common">Dalmatian daisy</name>
    <name type="synonym">Chrysanthemum cinerariifolium</name>
    <dbReference type="NCBI Taxonomy" id="118510"/>
    <lineage>
        <taxon>Eukaryota</taxon>
        <taxon>Viridiplantae</taxon>
        <taxon>Streptophyta</taxon>
        <taxon>Embryophyta</taxon>
        <taxon>Tracheophyta</taxon>
        <taxon>Spermatophyta</taxon>
        <taxon>Magnoliopsida</taxon>
        <taxon>eudicotyledons</taxon>
        <taxon>Gunneridae</taxon>
        <taxon>Pentapetalae</taxon>
        <taxon>asterids</taxon>
        <taxon>campanulids</taxon>
        <taxon>Asterales</taxon>
        <taxon>Asteraceae</taxon>
        <taxon>Asteroideae</taxon>
        <taxon>Anthemideae</taxon>
        <taxon>Anthemidinae</taxon>
        <taxon>Tanacetum</taxon>
    </lineage>
</organism>
<keyword evidence="2" id="KW-0808">Transferase</keyword>
<proteinExistence type="predicted"/>
<name>A0A699K9K8_TANCI</name>
<sequence>MDSDSSPLMVLDESCLNEKDYSLCLMGKVKDFATLANLKVVVANEGFDNIKFKYIGGVTWVEIEGPKKYLVGFSNFVEDNDEEEDSKVGSYEEVPNGNDVKNVEDLEGDSDGEIVPHTKFEEDFPNQKGEEDSVRQGNMQSEDPFDIYELLNHKRPVIDKNSNSKESLKYPLGYTLTGSHFKKSDVPKSGDSILQLIDDLVKVRETIRGDWMPNGKKLLIISVYAPQALDVNKLLWDYLSLMMSKWEGEVVIIGDFNDVRNKSERFGTLLNRQSADVFNRFIPNAGLEEVPLEGCSLT</sequence>
<protein>
    <submittedName>
        <fullName evidence="2">RNA-directed DNA polymerase, eukaryota</fullName>
    </submittedName>
</protein>
<dbReference type="AlphaFoldDB" id="A0A699K9K8"/>
<dbReference type="SUPFAM" id="SSF56219">
    <property type="entry name" value="DNase I-like"/>
    <property type="match status" value="1"/>
</dbReference>
<accession>A0A699K9K8</accession>
<dbReference type="InterPro" id="IPR036691">
    <property type="entry name" value="Endo/exonu/phosph_ase_sf"/>
</dbReference>
<keyword evidence="2" id="KW-0695">RNA-directed DNA polymerase</keyword>
<dbReference type="EMBL" id="BKCJ010486039">
    <property type="protein sequence ID" value="GFA77779.1"/>
    <property type="molecule type" value="Genomic_DNA"/>
</dbReference>
<dbReference type="Gene3D" id="3.60.10.10">
    <property type="entry name" value="Endonuclease/exonuclease/phosphatase"/>
    <property type="match status" value="1"/>
</dbReference>
<evidence type="ECO:0000313" key="2">
    <source>
        <dbReference type="EMBL" id="GFA77779.1"/>
    </source>
</evidence>
<gene>
    <name evidence="2" type="ORF">Tci_649751</name>
</gene>
<comment type="caution">
    <text evidence="2">The sequence shown here is derived from an EMBL/GenBank/DDBJ whole genome shotgun (WGS) entry which is preliminary data.</text>
</comment>
<feature type="region of interest" description="Disordered" evidence="1">
    <location>
        <begin position="82"/>
        <end position="103"/>
    </location>
</feature>
<keyword evidence="2" id="KW-0548">Nucleotidyltransferase</keyword>
<reference evidence="2" key="1">
    <citation type="journal article" date="2019" name="Sci. Rep.">
        <title>Draft genome of Tanacetum cinerariifolium, the natural source of mosquito coil.</title>
        <authorList>
            <person name="Yamashiro T."/>
            <person name="Shiraishi A."/>
            <person name="Satake H."/>
            <person name="Nakayama K."/>
        </authorList>
    </citation>
    <scope>NUCLEOTIDE SEQUENCE</scope>
</reference>
<evidence type="ECO:0000256" key="1">
    <source>
        <dbReference type="SAM" id="MobiDB-lite"/>
    </source>
</evidence>
<dbReference type="GO" id="GO:0003964">
    <property type="term" value="F:RNA-directed DNA polymerase activity"/>
    <property type="evidence" value="ECO:0007669"/>
    <property type="project" value="UniProtKB-KW"/>
</dbReference>